<dbReference type="RefSeq" id="WP_331302067.1">
    <property type="nucleotide sequence ID" value="NZ_MLCA01000006.1"/>
</dbReference>
<dbReference type="InterPro" id="IPR000182">
    <property type="entry name" value="GNAT_dom"/>
</dbReference>
<dbReference type="Pfam" id="PF13420">
    <property type="entry name" value="Acetyltransf_4"/>
    <property type="match status" value="1"/>
</dbReference>
<evidence type="ECO:0000313" key="2">
    <source>
        <dbReference type="EMBL" id="MEE7491333.1"/>
    </source>
</evidence>
<dbReference type="PANTHER" id="PTHR43072:SF8">
    <property type="entry name" value="ACYLTRANSFERASE FABY-RELATED"/>
    <property type="match status" value="1"/>
</dbReference>
<feature type="domain" description="N-acetyltransferase" evidence="1">
    <location>
        <begin position="3"/>
        <end position="161"/>
    </location>
</feature>
<dbReference type="EMBL" id="MLCA01000006">
    <property type="protein sequence ID" value="MEE7491333.1"/>
    <property type="molecule type" value="Genomic_DNA"/>
</dbReference>
<dbReference type="Gene3D" id="3.40.630.30">
    <property type="match status" value="1"/>
</dbReference>
<dbReference type="SUPFAM" id="SSF55729">
    <property type="entry name" value="Acyl-CoA N-acyltransferases (Nat)"/>
    <property type="match status" value="1"/>
</dbReference>
<dbReference type="PANTHER" id="PTHR43072">
    <property type="entry name" value="N-ACETYLTRANSFERASE"/>
    <property type="match status" value="1"/>
</dbReference>
<protein>
    <submittedName>
        <fullName evidence="2">GNAT family N-acetyltransferase</fullName>
    </submittedName>
</protein>
<accession>A0ABU7TNE8</accession>
<evidence type="ECO:0000259" key="1">
    <source>
        <dbReference type="PROSITE" id="PS51186"/>
    </source>
</evidence>
<dbReference type="Proteomes" id="UP001355206">
    <property type="component" value="Unassembled WGS sequence"/>
</dbReference>
<dbReference type="CDD" id="cd04301">
    <property type="entry name" value="NAT_SF"/>
    <property type="match status" value="1"/>
</dbReference>
<keyword evidence="3" id="KW-1185">Reference proteome</keyword>
<reference evidence="2 3" key="1">
    <citation type="journal article" date="2012" name="Genet. Mol. Biol.">
        <title>Analysis of 16S rRNA and mxaF genes revealing insights into Methylobacterium niche-specific plant association.</title>
        <authorList>
            <person name="Dourado M.N."/>
            <person name="Andreote F.D."/>
            <person name="Dini-Andreote F."/>
            <person name="Conti R."/>
            <person name="Araujo J.M."/>
            <person name="Araujo W.L."/>
        </authorList>
    </citation>
    <scope>NUCLEOTIDE SEQUENCE [LARGE SCALE GENOMIC DNA]</scope>
    <source>
        <strain evidence="2 3">TC3-10</strain>
    </source>
</reference>
<organism evidence="2 3">
    <name type="scientific">Methylobacterium oryzae</name>
    <dbReference type="NCBI Taxonomy" id="334852"/>
    <lineage>
        <taxon>Bacteria</taxon>
        <taxon>Pseudomonadati</taxon>
        <taxon>Pseudomonadota</taxon>
        <taxon>Alphaproteobacteria</taxon>
        <taxon>Hyphomicrobiales</taxon>
        <taxon>Methylobacteriaceae</taxon>
        <taxon>Methylobacterium</taxon>
    </lineage>
</organism>
<dbReference type="InterPro" id="IPR016181">
    <property type="entry name" value="Acyl_CoA_acyltransferase"/>
</dbReference>
<comment type="caution">
    <text evidence="2">The sequence shown here is derived from an EMBL/GenBank/DDBJ whole genome shotgun (WGS) entry which is preliminary data.</text>
</comment>
<evidence type="ECO:0000313" key="3">
    <source>
        <dbReference type="Proteomes" id="UP001355206"/>
    </source>
</evidence>
<dbReference type="PROSITE" id="PS51186">
    <property type="entry name" value="GNAT"/>
    <property type="match status" value="1"/>
</dbReference>
<proteinExistence type="predicted"/>
<gene>
    <name evidence="2" type="ORF">MOTC310_13010</name>
</gene>
<name>A0ABU7TNE8_9HYPH</name>
<sequence>MKDVIRPATAADLPAIATIYGDAVATTTASFETEPPTLAEMTRRFEVLRAGGFPYLVADRGGTVAGYAYAGPYHQRAAYRSTLEDSIYVAQSARGSGVGRRLLTALIAASEQVDCRTLVAIIADSGSPASITLHASLGFTPVGTLAGVGYKHGRWLDVTLMQRVVGPGQSLPPTRI</sequence>